<reference evidence="7" key="1">
    <citation type="submission" date="2022-12" db="EMBL/GenBank/DDBJ databases">
        <title>Peptostreptococcus.</title>
        <authorList>
            <person name="Lee S.H."/>
        </authorList>
    </citation>
    <scope>NUCLEOTIDE SEQUENCE</scope>
    <source>
        <strain evidence="7">CBA3647</strain>
    </source>
</reference>
<organism evidence="7 8">
    <name type="scientific">Peptostreptococcus equinus</name>
    <dbReference type="NCBI Taxonomy" id="3003601"/>
    <lineage>
        <taxon>Bacteria</taxon>
        <taxon>Bacillati</taxon>
        <taxon>Bacillota</taxon>
        <taxon>Clostridia</taxon>
        <taxon>Peptostreptococcales</taxon>
        <taxon>Peptostreptococcaceae</taxon>
        <taxon>Peptostreptococcus</taxon>
    </lineage>
</organism>
<dbReference type="Gene3D" id="2.60.40.10">
    <property type="entry name" value="Immunoglobulins"/>
    <property type="match status" value="7"/>
</dbReference>
<feature type="domain" description="VWFA" evidence="6">
    <location>
        <begin position="31"/>
        <end position="205"/>
    </location>
</feature>
<dbReference type="PANTHER" id="PTHR36108">
    <property type="entry name" value="COLOSSIN-B-RELATED"/>
    <property type="match status" value="1"/>
</dbReference>
<feature type="region of interest" description="Disordered" evidence="4">
    <location>
        <begin position="4691"/>
        <end position="4790"/>
    </location>
</feature>
<keyword evidence="5" id="KW-0812">Transmembrane</keyword>
<dbReference type="Pfam" id="PF17802">
    <property type="entry name" value="SpaA"/>
    <property type="match status" value="5"/>
</dbReference>
<feature type="compositionally biased region" description="Polar residues" evidence="4">
    <location>
        <begin position="4954"/>
        <end position="4965"/>
    </location>
</feature>
<dbReference type="InterPro" id="IPR036465">
    <property type="entry name" value="vWFA_dom_sf"/>
</dbReference>
<dbReference type="Proteomes" id="UP001164187">
    <property type="component" value="Chromosome"/>
</dbReference>
<keyword evidence="5" id="KW-0472">Membrane</keyword>
<feature type="compositionally biased region" description="Basic and acidic residues" evidence="4">
    <location>
        <begin position="4754"/>
        <end position="4772"/>
    </location>
</feature>
<sequence length="5051" mass="553439">MSLTGSHDQLCLRPLSGTLDFKWPDTASYVDVVFVQDFSGSFDGTIADVGKAVNNIISGLDMGTDADGISPKDRAMFTTFQGSQGMAYINSSGAVLYEDSNYSYKIDNLPYENSPLITRKDAATSSVTKYFNDVYTEGGTPTIDGMRKAQDTYQRATNTNNIYNNKSYVLPNGAKRQRETIYVLVTDGAANTATWTNIPDSTKKLFNLYDAPNSQFEPGNINSAVWNTARETDGYSIEVSSRDNALARRGSIYSGYTYYHGGGYYQYGGYTYYNKGQIYYPGSNDKAYLWSDERQSPDGDIVVGDRVGRTEDYKVMLDGMKIISDELKSTGGLDRSNATMVTAFWENLNPTSGLISNYYGYSSGWYNMRPKIMNTMTSMATKPEYFATSSNITDFANKLIQTFKNANNNNIESVKFNFNRALIPGADYKLIKIGDNPDTTGIVETEYEIKPGINTKIEGSDLTIDMTNLLPGNYRIEYTATEGEFMPNAYNPLSSIDFTFNSTTSSLNTSGLETEANPKKDCDIDIKKYVASTEEDYNNGTTYKELDKRRQSFYFDTVYTFTAKVQEVNNTMVLKDNIDSRLDILDVSLVETPNNTLVAEMKGGDSGDIASTPAISVDKTTNTVQYSLPQNPKIIDGRTYPFGGYEGKEYVFKVKAQIKSTVTDAQIEEMIKTPDSIDGKSIGIPNTSQIETDGNIKYSNKARVVPPELKIPTIQKFIAKIPTDNSTPDWKGGLEILNDSSEKYRHKIELTMPTDTTGYESLVVKDPLDSYLNYDANSVKAYYIKKDGSRVDIPAENLTKNTDASNVVSYTIKETSTTPNLFEDMAEGKVSFEFDVQIKPGSNLITKYSNDRHRYEIDNTSSFSINGRDFIPSNKVTAVIPTPEIKLTKFGKLRDQDGNRLTLANVIFELKDTTGAEPDRKLNTEVDGTMKISELTPGKNYTLTELSTPEGYVVDKTPWNIIVNNDNSVSITGGPTDPLLENKIDNAKKTISVNNNGPVSPIPEKMLLGEFDSNKDYKKPTMNSPYILKKNGENVTYQIRVPIKSVEGYTSIKIEDKFDKYLSVDMKTAKAYILPDPGSTSQVEVDGTFIVAEGNLFTWEKTGGFKDLENKTLVIEVEAKMLNTVDRIFADTSTSYYPQGKIPNKAKLTLNEEPSKETNETVIQLTKAEVSLTKLIKGTGAADSTATPLTSDLSASFTLYKLRDPSQAEPSPIPDETKDKSLHTYTITGDQTLKIPLLDTGTYYFIETSTPRGYTPIKGPIPNALIKVPDNQGGVVDVGQALKPINEKTTTPTITKKARIKAESGQAVNAYSKNDLPISIGQTWQYAIDTPMPAPLDSSKTYTITDNIPKAFDITGVRVQVGDGSTFTDSPELDKLLKQNIDYANPNDLKLIIEGSNISSLGIEGKVIRIEVDAKVKHGVNLLESGYLKNGVVPNTAHLEFGDVKLQSTVNVKPQILRNFVFTKTLGKVKEPGATFKLYKRGSDGSMSVEPAKDPFTGQAYSSTSNDLGEVTFNNVVAGDYIMVESPLIGTFPIYENIWVTVSDTDIPSTDPDAIVFRTLSGAIIEENQVVNNEPATISGVKTWDDEDNRYNNRPDYIAINLYRYSVDEGGPDSKKLIDTKRVSKPWTYEFKDTIVDGKMTNKYPKYDNNGDEYTYVVEEEPVPAYSRVTEGVTGYDLKNKIDQVSLNMIKKDTNGTPLSGRKFVITNANGNTREHTTDTNGILSIPDLTKGQKYVLKELFTPDDKYLELNSTFSIEIDLQGNINIAGLKRVPVSVDLDNNPSTKDYAFEVINHEKVTPVKKVGPANGTLPDSENYKLNNLKDKVTYSITQEKINLQGITDIVVKDTVDPSMAIVNGSGKVVAIDNTGAEEDVTSIFSKDISDVGKTITFTTGSNYQDFTKLNGKKLRFTFNAYVAMDTDKLIELHPDLIIPNTGTITFNNDSKTTTKTNNVNIVTKLVNLEFMKKVQGLNGSGNIITERLPEGTSASFDLYNMETDKRYERPYSTDIGGKVSLPNFDVGKFMLRETKAPEGYNKVEDIYFNVVYNSEKDKLEVQMLDGKDGKVTKTIESNPDTGLITLDDVVDPMPDLPTINKMVRPDGKELVAEDPTTPTPENKSYDMPYWNSKFDYIIDIKIPDDTSKLTKLELYDLIPDGLIMYDITKVKRKIGTGEGSNFTTGEEPTGLNFTYNSGINKDGIYDLSLDTSDKYTINQLAGKTIRVTIPVMIDQSLKYITELLVENGKLVNTASLKVNDKYKLESVATATPPKQYGAEFIKMSPDEHKLREATFKLEQHTNADGVPDGPPIPDGYRTDYISRDNGTFIMDKSLLGGKYFLTEHFLPTSWIDGNGVTHWATFTADSYGYTIEFLTEQKKDAQGKPMTDPQGKPIMIDVVKLYERTVVEGPDGSKKYGEEKLIGTYDGTVENPVKLLNLQTLIVPVVKRWDDNSNINQTRPKKINFLLQRSIINGEKDDIDPTTGQLSPKPGDAPDTLDVAFNDFAKNHDVYNKTVDVSSGNLQEIIFNSDTYLTFGSTNNFNILRTSADGKTYSYFVQEIGTNGYKASYSVEPLANNNPKSIDESVTSVINVTNTLKTTDLKINKVDNSESEQPVGGATFNLSYESNGSTVVKTLQTETNGQLDLSPAIYPNKVYKLKEIEAPTGYLKNPTEYTIVTDTNNIPTVYSKYVGPGDAGNVVAPEFKSTVDTAVDPNVTKYTLKVVDNKTTTPIPEKKVNGQTSYTLESLSKDFEYSVEIPVTSIEGYKSFVIEDTVNDLLDIVSGTAKITADGNDISTKGTIDIANKTIKFTMTDNFADIQNKKVKLTFRAKVADGVTLDQLKQYVSQPENNAGIANTAKLTVNDKSANSNEVYVVPDNPGAPPEVTKTVNGVRDLDLKTNDQVFNYRVEAKVPTNVLGYGNLSLTDTLSKVLEVSGGIKLSVVDTNGVITPLTESKDYILTNTANYDPKATSDGIITAKFVDEYDYTKLAGKTIVMEFSSRMKSGLTQEQLTTYETGALFFKKIEIPNTANILLNNQPGTESKATVTPPIDPQIEKGALDESGNLQAESIKLQKEQLERATDAAALKPITFEIDAYVPVNTSGYNKFVISDQLKEILKYKSATVSVEGIGDTSDIAIAESNGFVTATITGQTNISKYAGKKISFVINTEIDTTKNISEYVIEDKLNNTATIEVNDASKVMNDVNLIVPKGSLEITKTLDGASQWPQGQKAVFKLEKYIGGKLVTVNNNIEITSLNPVTINGLVLGNYKLTEVSAPAGYEVGSPRDILIDPNVTATQKISINDTKTPVQKKKVDKSFFEDYSKERTFTITTPVNSVDGINNLLIEDTLDDYFKLVDGSLKTEIVKAESTTTDPSITATNSGQKISLNINTPEELAKVKDSKIVITYKVSLKDASGGVFIYDNLPEEYKKTGIPNVSTVSVNNRPSLSTQPVKVSVPVGNVSLTKTADGEALPEGTSATFALYKKASVSTQSDKFLRTYSTSKENGIDKIYVNNLGPGQYYFKETSAPAGYVLNDTNKNFEILVNEAGATSTVADEGFAGFTINNTKSHIPAPIKTVNDKQHLDLNSVQDTFHYKVEVPVTKVDGWTEFTLTDPIDSQLTIDINTVKVNIQSPDGTTTEISPDSIGADGQFTTENNLITFKYTNLDKIKALVGKTVILTFDAKITNITEFIEAHPDSIVGNTANLNVGNGGTSSNRVTVTPPGETPTPIKTVNGKNSLTLGKKDQLFFYDIRAHIPTNVTGYQSLTLSDTLKSVLETAPEKVTVYVNDVVNEDLKDKFLSVNGNDIVFKIDNATQDPDFDFKTLAGKTLRIGIESNIKSSATEEDLAKFKTIQGDVEITNESKLTINNDSKTSNTVRVTPPGNEPTVEKTVETGPTDTTKENLLINSKNTPFTYKVNVELPSNVEGYKSIRLEDTLQDVLEASSTQVLVDNAIDKTLTGLVKKDIANPNMISLDVPMDSNSTFKSYAGKTITLVINAKIKDTVNINQIAYKYASSAIPNNATLIFNGNPKVSNEVKVTPPSDTPTPIKDVNGQQAIALSNRDEEFVYNIRYTVPTNVTGFNNLTMTDELQKVLEIAKNSDSSNKIQVYVDEELDTDLTNKVDVSRDSVTQAQKVTLAIENGIMTSPFENLAGKTIRVEMKANIKKDADLSTYVNNSIPNQATLSLNGNPKTTSEVKVTPPLGDIPTLDKTVNDANEYKLTTLNQEHTYKIKSKIPTHVTGYQKIVINDSLEDVLEATGVNITAGGTDITGTIGEYGSLDKTKGVKLTLDKNFTALAGKELVVTINARVKDGLKSEQINPYLNAGSIPNKATLTFNDNRTIEDTVKVIPPSEKTSLDKKVNNQDAISISDMNDPLNYTMDIKVPQNTNDITKISLSDTFINIFKLGTASVQVTKDGVLDQKLTDEAKAGLSTNGQTVALNIVGATQANKYAGRVIKVTVPATIDSTKTLANYLESGVLPNTAKLSYTNDPTKDIEDTAKVTPPPGDKPSIEKKVEGQDEYVLTNLNDVHTYTVTSKVPANVVGYKKLTLSDNLVSILETAEKPTLSVGGQVVDEADYGTLTNESGKVELIITKNFDKLAGKDLVLTIKARVKADTDKAKLDSYRKNGGIPNVASLVFNDKAAGEDDVKVILPGEVPPPPTPEDPTPVKDVNGKTSIPLYSLDQEFTYNINTIVPIDISEVDKTTSSDTNTSTGEIKTEGTNPADSLKRNLISGGETPKGAESGKVISGGETPKEAESGKVISGEETPKETATKEVTSEGEASKEITTGEAPTEERVPAETATGEVLSKGATITGTSTEEVQPKVIRQVERPIGESMAKSIASEDAAQEETSKKVNFTQKYTKYVLTDDLEDILTTSKDMISVKVNNRVDDSLKENITVEAGNIVKLDIPVEKIDSYKGKNITLVINAKVKDGATEEELAPYMKLGSIPNTASLALTDKSSEDKMSNTVTVNPNIPSTPEKPKEETPKTPGVGTAIENHRNVTNTTNTSTSNTSNNSSSPNKRLVSTGDGRSPYFYGGIAALIGLALIAYGIKTRKEEKEIKK</sequence>
<dbReference type="CDD" id="cd00222">
    <property type="entry name" value="CollagenBindB"/>
    <property type="match status" value="1"/>
</dbReference>
<dbReference type="InterPro" id="IPR041033">
    <property type="entry name" value="SpaA_PFL_dom_1"/>
</dbReference>
<keyword evidence="5" id="KW-1133">Transmembrane helix</keyword>
<feature type="region of interest" description="Disordered" evidence="4">
    <location>
        <begin position="4473"/>
        <end position="4498"/>
    </location>
</feature>
<comment type="similarity">
    <text evidence="1">Belongs to the serine-aspartate repeat-containing protein (SDr) family.</text>
</comment>
<dbReference type="EMBL" id="CP114052">
    <property type="protein sequence ID" value="WAW14831.1"/>
    <property type="molecule type" value="Genomic_DNA"/>
</dbReference>
<proteinExistence type="inferred from homology"/>
<accession>A0ABY7JN84</accession>
<evidence type="ECO:0000313" key="8">
    <source>
        <dbReference type="Proteomes" id="UP001164187"/>
    </source>
</evidence>
<dbReference type="InterPro" id="IPR008454">
    <property type="entry name" value="Collagen-bd_Cna-like_B-typ_dom"/>
</dbReference>
<dbReference type="InterPro" id="IPR002035">
    <property type="entry name" value="VWF_A"/>
</dbReference>
<protein>
    <submittedName>
        <fullName evidence="7">Isopeptide-forming domain-containing fimbrial protein</fullName>
    </submittedName>
</protein>
<evidence type="ECO:0000256" key="4">
    <source>
        <dbReference type="SAM" id="MobiDB-lite"/>
    </source>
</evidence>
<dbReference type="Gene3D" id="3.40.50.410">
    <property type="entry name" value="von Willebrand factor, type A domain"/>
    <property type="match status" value="1"/>
</dbReference>
<dbReference type="Gene3D" id="2.60.40.740">
    <property type="match status" value="17"/>
</dbReference>
<evidence type="ECO:0000256" key="5">
    <source>
        <dbReference type="SAM" id="Phobius"/>
    </source>
</evidence>
<dbReference type="PANTHER" id="PTHR36108:SF13">
    <property type="entry name" value="COLOSSIN-B-RELATED"/>
    <property type="match status" value="1"/>
</dbReference>
<feature type="transmembrane region" description="Helical" evidence="5">
    <location>
        <begin position="5022"/>
        <end position="5040"/>
    </location>
</feature>
<dbReference type="Gene3D" id="2.60.40.1140">
    <property type="entry name" value="Collagen-binding surface protein Cna, B-type domain"/>
    <property type="match status" value="1"/>
</dbReference>
<dbReference type="InterPro" id="IPR026466">
    <property type="entry name" value="Fim_isopep_form_D2_dom"/>
</dbReference>
<dbReference type="SUPFAM" id="SSF49478">
    <property type="entry name" value="Cna protein B-type domain"/>
    <property type="match status" value="2"/>
</dbReference>
<evidence type="ECO:0000256" key="3">
    <source>
        <dbReference type="ARBA" id="ARBA00022729"/>
    </source>
</evidence>
<dbReference type="RefSeq" id="WP_269311526.1">
    <property type="nucleotide sequence ID" value="NZ_CP114052.1"/>
</dbReference>
<keyword evidence="2" id="KW-0964">Secreted</keyword>
<evidence type="ECO:0000256" key="2">
    <source>
        <dbReference type="ARBA" id="ARBA00022525"/>
    </source>
</evidence>
<name>A0ABY7JN84_9FIRM</name>
<keyword evidence="8" id="KW-1185">Reference proteome</keyword>
<keyword evidence="3" id="KW-0732">Signal</keyword>
<dbReference type="Pfam" id="PF05738">
    <property type="entry name" value="Cna_B"/>
    <property type="match status" value="1"/>
</dbReference>
<feature type="region of interest" description="Disordered" evidence="4">
    <location>
        <begin position="3860"/>
        <end position="3885"/>
    </location>
</feature>
<gene>
    <name evidence="7" type="ORF">O0R46_09640</name>
</gene>
<evidence type="ECO:0000256" key="1">
    <source>
        <dbReference type="ARBA" id="ARBA00007257"/>
    </source>
</evidence>
<evidence type="ECO:0000259" key="6">
    <source>
        <dbReference type="PROSITE" id="PS50234"/>
    </source>
</evidence>
<dbReference type="NCBIfam" id="TIGR04226">
    <property type="entry name" value="RrgB_K2N_iso_D2"/>
    <property type="match status" value="14"/>
</dbReference>
<feature type="compositionally biased region" description="Low complexity" evidence="4">
    <location>
        <begin position="4989"/>
        <end position="5007"/>
    </location>
</feature>
<dbReference type="InterPro" id="IPR013783">
    <property type="entry name" value="Ig-like_fold"/>
</dbReference>
<evidence type="ECO:0000313" key="7">
    <source>
        <dbReference type="EMBL" id="WAW14831.1"/>
    </source>
</evidence>
<dbReference type="SUPFAM" id="SSF53300">
    <property type="entry name" value="vWA-like"/>
    <property type="match status" value="1"/>
</dbReference>
<dbReference type="PROSITE" id="PS50234">
    <property type="entry name" value="VWFA"/>
    <property type="match status" value="1"/>
</dbReference>
<feature type="region of interest" description="Disordered" evidence="4">
    <location>
        <begin position="4946"/>
        <end position="5014"/>
    </location>
</feature>